<dbReference type="PANTHER" id="PTHR10502:SF196">
    <property type="entry name" value="ANNEXIN D4"/>
    <property type="match status" value="1"/>
</dbReference>
<dbReference type="PROSITE" id="PS51897">
    <property type="entry name" value="ANNEXIN_2"/>
    <property type="match status" value="1"/>
</dbReference>
<dbReference type="GO" id="GO:0009408">
    <property type="term" value="P:response to heat"/>
    <property type="evidence" value="ECO:0007669"/>
    <property type="project" value="TreeGrafter"/>
</dbReference>
<comment type="caution">
    <text evidence="5">The sequence shown here is derived from an EMBL/GenBank/DDBJ whole genome shotgun (WGS) entry which is preliminary data.</text>
</comment>
<reference evidence="5 6" key="1">
    <citation type="submission" date="2020-08" db="EMBL/GenBank/DDBJ databases">
        <title>Plant Genome Project.</title>
        <authorList>
            <person name="Zhang R.-G."/>
        </authorList>
    </citation>
    <scope>NUCLEOTIDE SEQUENCE [LARGE SCALE GENOMIC DNA]</scope>
    <source>
        <tissue evidence="5">Rhizome</tissue>
    </source>
</reference>
<dbReference type="GO" id="GO:0009651">
    <property type="term" value="P:response to salt stress"/>
    <property type="evidence" value="ECO:0007669"/>
    <property type="project" value="TreeGrafter"/>
</dbReference>
<dbReference type="Pfam" id="PF00191">
    <property type="entry name" value="Annexin"/>
    <property type="match status" value="2"/>
</dbReference>
<dbReference type="GO" id="GO:0005737">
    <property type="term" value="C:cytoplasm"/>
    <property type="evidence" value="ECO:0007669"/>
    <property type="project" value="TreeGrafter"/>
</dbReference>
<evidence type="ECO:0000313" key="6">
    <source>
        <dbReference type="Proteomes" id="UP000734854"/>
    </source>
</evidence>
<dbReference type="GO" id="GO:0009414">
    <property type="term" value="P:response to water deprivation"/>
    <property type="evidence" value="ECO:0007669"/>
    <property type="project" value="TreeGrafter"/>
</dbReference>
<name>A0A8J5L9W3_ZINOF</name>
<dbReference type="PANTHER" id="PTHR10502">
    <property type="entry name" value="ANNEXIN"/>
    <property type="match status" value="1"/>
</dbReference>
<dbReference type="FunFam" id="1.10.220.10:FF:000014">
    <property type="entry name" value="annexin D4"/>
    <property type="match status" value="1"/>
</dbReference>
<dbReference type="GO" id="GO:0005509">
    <property type="term" value="F:calcium ion binding"/>
    <property type="evidence" value="ECO:0007669"/>
    <property type="project" value="InterPro"/>
</dbReference>
<dbReference type="InterPro" id="IPR018502">
    <property type="entry name" value="Annexin_repeat"/>
</dbReference>
<keyword evidence="6" id="KW-1185">Reference proteome</keyword>
<organism evidence="5 6">
    <name type="scientific">Zingiber officinale</name>
    <name type="common">Ginger</name>
    <name type="synonym">Amomum zingiber</name>
    <dbReference type="NCBI Taxonomy" id="94328"/>
    <lineage>
        <taxon>Eukaryota</taxon>
        <taxon>Viridiplantae</taxon>
        <taxon>Streptophyta</taxon>
        <taxon>Embryophyta</taxon>
        <taxon>Tracheophyta</taxon>
        <taxon>Spermatophyta</taxon>
        <taxon>Magnoliopsida</taxon>
        <taxon>Liliopsida</taxon>
        <taxon>Zingiberales</taxon>
        <taxon>Zingiberaceae</taxon>
        <taxon>Zingiber</taxon>
    </lineage>
</organism>
<sequence>MAEEFEALTRAFSGLGGLGVDESSLVTAISKWRKQPEKRGGFRSASHFFDSKGSFDRCEDTFIRAIEEEFSRFKNIMVEWTMHPWERDARWIHLVLHKDYPISVIVEIASTRSSDELLGVRKAYHALYHHSIEEEVAYRVKENYSGVRTCTPFNYIYVPILYKTWMNNHGPLAWGQLLVGLVSAYRYEGSRVDHEMAKSEAKILGNSIKNASKKDPVEDQEVIRILTTRSKAHISLTFKHYKEMFGKSIDKDLVDESCLHEAAQCLESAPKYFSKVIDKAFEGAHKTGKDALARVIVSRADVDMEEIKKAYQEQYNAKLEDMIVKNTHGNYREALLSLVQN</sequence>
<keyword evidence="1" id="KW-0677">Repeat</keyword>
<keyword evidence="4" id="KW-0111">Calcium/phospholipid-binding</keyword>
<evidence type="ECO:0000256" key="1">
    <source>
        <dbReference type="ARBA" id="ARBA00022737"/>
    </source>
</evidence>
<evidence type="ECO:0000256" key="4">
    <source>
        <dbReference type="ARBA" id="ARBA00023302"/>
    </source>
</evidence>
<dbReference type="GO" id="GO:0009409">
    <property type="term" value="P:response to cold"/>
    <property type="evidence" value="ECO:0007669"/>
    <property type="project" value="TreeGrafter"/>
</dbReference>
<dbReference type="Proteomes" id="UP000734854">
    <property type="component" value="Unassembled WGS sequence"/>
</dbReference>
<evidence type="ECO:0000313" key="5">
    <source>
        <dbReference type="EMBL" id="KAG6510416.1"/>
    </source>
</evidence>
<dbReference type="EMBL" id="JACMSC010000008">
    <property type="protein sequence ID" value="KAG6510416.1"/>
    <property type="molecule type" value="Genomic_DNA"/>
</dbReference>
<dbReference type="SMART" id="SM00335">
    <property type="entry name" value="ANX"/>
    <property type="match status" value="2"/>
</dbReference>
<proteinExistence type="predicted"/>
<dbReference type="GO" id="GO:0005886">
    <property type="term" value="C:plasma membrane"/>
    <property type="evidence" value="ECO:0007669"/>
    <property type="project" value="TreeGrafter"/>
</dbReference>
<keyword evidence="3" id="KW-0041">Annexin</keyword>
<dbReference type="GO" id="GO:0005544">
    <property type="term" value="F:calcium-dependent phospholipid binding"/>
    <property type="evidence" value="ECO:0007669"/>
    <property type="project" value="UniProtKB-KW"/>
</dbReference>
<keyword evidence="2" id="KW-0106">Calcium</keyword>
<protein>
    <submittedName>
        <fullName evidence="5">Uncharacterized protein</fullName>
    </submittedName>
</protein>
<gene>
    <name evidence="5" type="ORF">ZIOFF_028437</name>
</gene>
<dbReference type="Gene3D" id="1.10.220.10">
    <property type="entry name" value="Annexin"/>
    <property type="match status" value="3"/>
</dbReference>
<dbReference type="AlphaFoldDB" id="A0A8J5L9W3"/>
<dbReference type="InterPro" id="IPR037104">
    <property type="entry name" value="Annexin_sf"/>
</dbReference>
<dbReference type="SUPFAM" id="SSF47874">
    <property type="entry name" value="Annexin"/>
    <property type="match status" value="1"/>
</dbReference>
<dbReference type="GO" id="GO:0001786">
    <property type="term" value="F:phosphatidylserine binding"/>
    <property type="evidence" value="ECO:0007669"/>
    <property type="project" value="TreeGrafter"/>
</dbReference>
<evidence type="ECO:0000256" key="3">
    <source>
        <dbReference type="ARBA" id="ARBA00023216"/>
    </source>
</evidence>
<accession>A0A8J5L9W3</accession>
<evidence type="ECO:0000256" key="2">
    <source>
        <dbReference type="ARBA" id="ARBA00022837"/>
    </source>
</evidence>